<accession>A0A816DWB6</accession>
<dbReference type="AlphaFoldDB" id="A0A816DWB6"/>
<evidence type="ECO:0000313" key="2">
    <source>
        <dbReference type="EMBL" id="CAF4549668.1"/>
    </source>
</evidence>
<name>A0A816DWB6_9BILA</name>
<sequence>MSSRGSACNGYLAWGEGSGDERLGRERDNGVEVGIQEQGLDGKQLGRRTEGLAFFGDDVGDGKEARRILLTYPACDIPQPNTPRDEEMVDYWYIPDSVVDVM</sequence>
<dbReference type="EMBL" id="CAJOBC010115503">
    <property type="protein sequence ID" value="CAF4549668.1"/>
    <property type="molecule type" value="Genomic_DNA"/>
</dbReference>
<evidence type="ECO:0000313" key="3">
    <source>
        <dbReference type="Proteomes" id="UP000663829"/>
    </source>
</evidence>
<protein>
    <submittedName>
        <fullName evidence="1">Uncharacterized protein</fullName>
    </submittedName>
</protein>
<dbReference type="EMBL" id="CAJNOQ010046785">
    <property type="protein sequence ID" value="CAF1639628.1"/>
    <property type="molecule type" value="Genomic_DNA"/>
</dbReference>
<evidence type="ECO:0000313" key="1">
    <source>
        <dbReference type="EMBL" id="CAF1639628.1"/>
    </source>
</evidence>
<dbReference type="Proteomes" id="UP000663829">
    <property type="component" value="Unassembled WGS sequence"/>
</dbReference>
<feature type="non-terminal residue" evidence="1">
    <location>
        <position position="1"/>
    </location>
</feature>
<gene>
    <name evidence="1" type="ORF">GPM918_LOCUS44853</name>
    <name evidence="2" type="ORF">SRO942_LOCUS46932</name>
</gene>
<proteinExistence type="predicted"/>
<organism evidence="1 3">
    <name type="scientific">Didymodactylos carnosus</name>
    <dbReference type="NCBI Taxonomy" id="1234261"/>
    <lineage>
        <taxon>Eukaryota</taxon>
        <taxon>Metazoa</taxon>
        <taxon>Spiralia</taxon>
        <taxon>Gnathifera</taxon>
        <taxon>Rotifera</taxon>
        <taxon>Eurotatoria</taxon>
        <taxon>Bdelloidea</taxon>
        <taxon>Philodinida</taxon>
        <taxon>Philodinidae</taxon>
        <taxon>Didymodactylos</taxon>
    </lineage>
</organism>
<keyword evidence="3" id="KW-1185">Reference proteome</keyword>
<dbReference type="Proteomes" id="UP000681722">
    <property type="component" value="Unassembled WGS sequence"/>
</dbReference>
<comment type="caution">
    <text evidence="1">The sequence shown here is derived from an EMBL/GenBank/DDBJ whole genome shotgun (WGS) entry which is preliminary data.</text>
</comment>
<reference evidence="1" key="1">
    <citation type="submission" date="2021-02" db="EMBL/GenBank/DDBJ databases">
        <authorList>
            <person name="Nowell W R."/>
        </authorList>
    </citation>
    <scope>NUCLEOTIDE SEQUENCE</scope>
</reference>